<feature type="domain" description="Lon N-terminal" evidence="2">
    <location>
        <begin position="89"/>
        <end position="337"/>
    </location>
</feature>
<dbReference type="SUPFAM" id="SSF88697">
    <property type="entry name" value="PUA domain-like"/>
    <property type="match status" value="1"/>
</dbReference>
<protein>
    <recommendedName>
        <fullName evidence="2">Lon N-terminal domain-containing protein</fullName>
    </recommendedName>
</protein>
<name>A0A7S4EKP0_9STRA</name>
<evidence type="ECO:0000259" key="2">
    <source>
        <dbReference type="SMART" id="SM00464"/>
    </source>
</evidence>
<sequence>MNNRAVLLRFAVAVLFVVKVVAFVELKPQPIRSPFSSGKGRLTTPQFLLLGDEDTESGNGFSGDDDGSSMFSMASLNSRLKEVQEKERKLPLMVLDSMLPRQVLELKVNNDLLIKLVRDCLSRESPFFGMLGIARLASGQQVHLNRGVEVEIIEEKLEFLPEGQGIKLALRATGRRFEVENGGIESVGGEDGYTEAKVQFLDSAREEEEEVQKAVRKDDDNYNADTEDYDRMSVARAIMKAKEFTSPNANMVNNLSLVDRWIELAQERERSPGQIDGILNDLGKIPPADQPSERAFWIGALINPIPAMGVSLEIRPALLTARKAEQRVEVALNGIRRSIKYMEGSVQLT</sequence>
<dbReference type="SMART" id="SM00464">
    <property type="entry name" value="LON"/>
    <property type="match status" value="1"/>
</dbReference>
<evidence type="ECO:0000313" key="3">
    <source>
        <dbReference type="EMBL" id="CAE0718903.1"/>
    </source>
</evidence>
<proteinExistence type="predicted"/>
<dbReference type="Gene3D" id="2.30.130.40">
    <property type="entry name" value="LON domain-like"/>
    <property type="match status" value="1"/>
</dbReference>
<dbReference type="EMBL" id="HBIX01016088">
    <property type="protein sequence ID" value="CAE0718903.1"/>
    <property type="molecule type" value="Transcribed_RNA"/>
</dbReference>
<keyword evidence="1" id="KW-0732">Signal</keyword>
<dbReference type="InterPro" id="IPR015947">
    <property type="entry name" value="PUA-like_sf"/>
</dbReference>
<feature type="signal peptide" evidence="1">
    <location>
        <begin position="1"/>
        <end position="22"/>
    </location>
</feature>
<organism evidence="3">
    <name type="scientific">Pseudo-nitzschia australis</name>
    <dbReference type="NCBI Taxonomy" id="44445"/>
    <lineage>
        <taxon>Eukaryota</taxon>
        <taxon>Sar</taxon>
        <taxon>Stramenopiles</taxon>
        <taxon>Ochrophyta</taxon>
        <taxon>Bacillariophyta</taxon>
        <taxon>Bacillariophyceae</taxon>
        <taxon>Bacillariophycidae</taxon>
        <taxon>Bacillariales</taxon>
        <taxon>Bacillariaceae</taxon>
        <taxon>Pseudo-nitzschia</taxon>
    </lineage>
</organism>
<dbReference type="Pfam" id="PF02190">
    <property type="entry name" value="LON_substr_bdg"/>
    <property type="match status" value="1"/>
</dbReference>
<feature type="chain" id="PRO_5031412651" description="Lon N-terminal domain-containing protein" evidence="1">
    <location>
        <begin position="23"/>
        <end position="349"/>
    </location>
</feature>
<gene>
    <name evidence="3" type="ORF">PAUS00366_LOCUS11657</name>
</gene>
<dbReference type="InterPro" id="IPR046336">
    <property type="entry name" value="Lon_prtase_N_sf"/>
</dbReference>
<dbReference type="InterPro" id="IPR003111">
    <property type="entry name" value="Lon_prtase_N"/>
</dbReference>
<dbReference type="AlphaFoldDB" id="A0A7S4EKP0"/>
<evidence type="ECO:0000256" key="1">
    <source>
        <dbReference type="SAM" id="SignalP"/>
    </source>
</evidence>
<accession>A0A7S4EKP0</accession>
<reference evidence="3" key="1">
    <citation type="submission" date="2021-01" db="EMBL/GenBank/DDBJ databases">
        <authorList>
            <person name="Corre E."/>
            <person name="Pelletier E."/>
            <person name="Niang G."/>
            <person name="Scheremetjew M."/>
            <person name="Finn R."/>
            <person name="Kale V."/>
            <person name="Holt S."/>
            <person name="Cochrane G."/>
            <person name="Meng A."/>
            <person name="Brown T."/>
            <person name="Cohen L."/>
        </authorList>
    </citation>
    <scope>NUCLEOTIDE SEQUENCE</scope>
    <source>
        <strain evidence="3">10249 10 AB</strain>
    </source>
</reference>